<dbReference type="Proteomes" id="UP000016570">
    <property type="component" value="Unassembled WGS sequence"/>
</dbReference>
<sequence length="649" mass="69980">MKFSLRVKSWVLFASVIPVLLALFVSAYSATQSLDQLNQERLIALRDTKQARLENLLERYKNNMGAIAEVITFNLRNFGSPEFDTLMRDLNANLEFYDVFVVNQQGDVVYTAAKEADYRTNLVNGPYAASGLGNLFSQVRQGNSFASVDFAPYAPSNNEPAAFIGKPISVEGERWMVATQLSIEGINSLMNLRSGMGESGETYLVGSDMRMRSDSFLDPANHSIKASFAGSVEKNGVSSLSVKRALSGETDLNIVNDYNGNPVISAFAPVDAYGHRWAIMAELDKAEAEMPIWSLLKLNSVVLILSIIGGLGAAVLVTRAVMRPLGGEPDEMKALMSQVASGDLRIDLACDDTRSVRGALCLMTQELTTIIREISDSASQLAATSEELSVVTEQSEKNLLNQNQELEQAVTAVNEMSASIHEVAESASKAYHSSSVANDACQHEIARVRSTVTIVNQLVDQVDSGNSNVTQLADQVKEINTLLDVIRGVAEQTNLLALNAAIEAARAGESGRGFAVVADEVRNLAQRTQLSTEQIEEMVKNVNAQAGQTVEIIDSCKQVAEQTMSQVRETGVTIEKIVAAVSEIYDQAASVGSATEEQATVSSDIDKSLVTINDIANQNVSGAHETSASSAELARVAMNLKGIVETFKV</sequence>
<dbReference type="GO" id="GO:0016020">
    <property type="term" value="C:membrane"/>
    <property type="evidence" value="ECO:0007669"/>
    <property type="project" value="UniProtKB-SubCell"/>
</dbReference>
<dbReference type="CDD" id="cd11386">
    <property type="entry name" value="MCP_signal"/>
    <property type="match status" value="1"/>
</dbReference>
<dbReference type="AlphaFoldDB" id="U3A4M7"/>
<dbReference type="Pfam" id="PF00015">
    <property type="entry name" value="MCPsignal"/>
    <property type="match status" value="1"/>
</dbReference>
<dbReference type="GO" id="GO:0006935">
    <property type="term" value="P:chemotaxis"/>
    <property type="evidence" value="ECO:0007669"/>
    <property type="project" value="InterPro"/>
</dbReference>
<keyword evidence="2 4" id="KW-0807">Transducer</keyword>
<dbReference type="PANTHER" id="PTHR32089:SF120">
    <property type="entry name" value="METHYL-ACCEPTING CHEMOTAXIS PROTEIN TLPQ"/>
    <property type="match status" value="1"/>
</dbReference>
<comment type="similarity">
    <text evidence="3">Belongs to the methyl-accepting chemotaxis (MCP) protein family.</text>
</comment>
<dbReference type="EMBL" id="BATJ01000018">
    <property type="protein sequence ID" value="GAD68655.1"/>
    <property type="molecule type" value="Genomic_DNA"/>
</dbReference>
<proteinExistence type="inferred from homology"/>
<dbReference type="GO" id="GO:0007165">
    <property type="term" value="P:signal transduction"/>
    <property type="evidence" value="ECO:0007669"/>
    <property type="project" value="UniProtKB-KW"/>
</dbReference>
<name>U3A4M7_VIBPR</name>
<keyword evidence="5" id="KW-0812">Transmembrane</keyword>
<dbReference type="PRINTS" id="PR00260">
    <property type="entry name" value="CHEMTRNSDUCR"/>
</dbReference>
<evidence type="ECO:0000256" key="4">
    <source>
        <dbReference type="PROSITE-ProRule" id="PRU00284"/>
    </source>
</evidence>
<dbReference type="eggNOG" id="COG0840">
    <property type="taxonomic scope" value="Bacteria"/>
</dbReference>
<gene>
    <name evidence="7" type="ORF">VPR01S_18_00580</name>
</gene>
<keyword evidence="5" id="KW-1133">Transmembrane helix</keyword>
<evidence type="ECO:0000259" key="6">
    <source>
        <dbReference type="PROSITE" id="PS50111"/>
    </source>
</evidence>
<dbReference type="RefSeq" id="WP_021706624.1">
    <property type="nucleotide sequence ID" value="NZ_BATJ01000018.1"/>
</dbReference>
<evidence type="ECO:0000313" key="8">
    <source>
        <dbReference type="Proteomes" id="UP000016570"/>
    </source>
</evidence>
<dbReference type="Gene3D" id="1.10.287.950">
    <property type="entry name" value="Methyl-accepting chemotaxis protein"/>
    <property type="match status" value="1"/>
</dbReference>
<keyword evidence="5" id="KW-0472">Membrane</keyword>
<accession>U3A4M7</accession>
<dbReference type="InterPro" id="IPR004089">
    <property type="entry name" value="MCPsignal_dom"/>
</dbReference>
<dbReference type="STRING" id="1219065.VPR01S_18_00580"/>
<organism evidence="7 8">
    <name type="scientific">Vibrio proteolyticus NBRC 13287</name>
    <dbReference type="NCBI Taxonomy" id="1219065"/>
    <lineage>
        <taxon>Bacteria</taxon>
        <taxon>Pseudomonadati</taxon>
        <taxon>Pseudomonadota</taxon>
        <taxon>Gammaproteobacteria</taxon>
        <taxon>Vibrionales</taxon>
        <taxon>Vibrionaceae</taxon>
        <taxon>Vibrio</taxon>
    </lineage>
</organism>
<keyword evidence="8" id="KW-1185">Reference proteome</keyword>
<evidence type="ECO:0000256" key="5">
    <source>
        <dbReference type="SAM" id="Phobius"/>
    </source>
</evidence>
<protein>
    <submittedName>
        <fullName evidence="7">Putative methyl-accepting chemotaxis protein</fullName>
    </submittedName>
</protein>
<comment type="subcellular location">
    <subcellularLocation>
        <location evidence="1">Membrane</location>
    </subcellularLocation>
</comment>
<feature type="transmembrane region" description="Helical" evidence="5">
    <location>
        <begin position="301"/>
        <end position="322"/>
    </location>
</feature>
<dbReference type="SUPFAM" id="SSF58104">
    <property type="entry name" value="Methyl-accepting chemotaxis protein (MCP) signaling domain"/>
    <property type="match status" value="1"/>
</dbReference>
<evidence type="ECO:0000256" key="1">
    <source>
        <dbReference type="ARBA" id="ARBA00004370"/>
    </source>
</evidence>
<dbReference type="InterPro" id="IPR004090">
    <property type="entry name" value="Chemotax_Me-accpt_rcpt"/>
</dbReference>
<evidence type="ECO:0000313" key="7">
    <source>
        <dbReference type="EMBL" id="GAD68655.1"/>
    </source>
</evidence>
<comment type="caution">
    <text evidence="7">The sequence shown here is derived from an EMBL/GenBank/DDBJ whole genome shotgun (WGS) entry which is preliminary data.</text>
</comment>
<evidence type="ECO:0000256" key="3">
    <source>
        <dbReference type="ARBA" id="ARBA00029447"/>
    </source>
</evidence>
<dbReference type="FunFam" id="1.10.287.950:FF:000001">
    <property type="entry name" value="Methyl-accepting chemotaxis sensory transducer"/>
    <property type="match status" value="1"/>
</dbReference>
<evidence type="ECO:0000256" key="2">
    <source>
        <dbReference type="ARBA" id="ARBA00023224"/>
    </source>
</evidence>
<dbReference type="GO" id="GO:0004888">
    <property type="term" value="F:transmembrane signaling receptor activity"/>
    <property type="evidence" value="ECO:0007669"/>
    <property type="project" value="InterPro"/>
</dbReference>
<dbReference type="PANTHER" id="PTHR32089">
    <property type="entry name" value="METHYL-ACCEPTING CHEMOTAXIS PROTEIN MCPB"/>
    <property type="match status" value="1"/>
</dbReference>
<dbReference type="PROSITE" id="PS50111">
    <property type="entry name" value="CHEMOTAXIS_TRANSDUC_2"/>
    <property type="match status" value="1"/>
</dbReference>
<reference evidence="7 8" key="1">
    <citation type="submission" date="2013-09" db="EMBL/GenBank/DDBJ databases">
        <title>Whole genome shotgun sequence of Vibrio proteolyticus NBRC 13287.</title>
        <authorList>
            <person name="Isaki S."/>
            <person name="Hosoyama A."/>
            <person name="Numata M."/>
            <person name="Hashimoto M."/>
            <person name="Hosoyama Y."/>
            <person name="Tsuchikane K."/>
            <person name="Noguchi M."/>
            <person name="Hirakata S."/>
            <person name="Ichikawa N."/>
            <person name="Ohji S."/>
            <person name="Yamazoe A."/>
            <person name="Fujita N."/>
        </authorList>
    </citation>
    <scope>NUCLEOTIDE SEQUENCE [LARGE SCALE GENOMIC DNA]</scope>
    <source>
        <strain evidence="7 8">NBRC 13287</strain>
    </source>
</reference>
<feature type="domain" description="Methyl-accepting transducer" evidence="6">
    <location>
        <begin position="377"/>
        <end position="613"/>
    </location>
</feature>
<dbReference type="SMART" id="SM00283">
    <property type="entry name" value="MA"/>
    <property type="match status" value="1"/>
</dbReference>